<dbReference type="InterPro" id="IPR022452">
    <property type="entry name" value="MqsA"/>
</dbReference>
<gene>
    <name evidence="2" type="ORF">Q664_14030</name>
</gene>
<protein>
    <recommendedName>
        <fullName evidence="1">HTH cro/C1-type domain-containing protein</fullName>
    </recommendedName>
</protein>
<evidence type="ECO:0000313" key="2">
    <source>
        <dbReference type="EMBL" id="KFA92710.1"/>
    </source>
</evidence>
<dbReference type="EMBL" id="JPMI01000080">
    <property type="protein sequence ID" value="KFA92710.1"/>
    <property type="molecule type" value="Genomic_DNA"/>
</dbReference>
<comment type="caution">
    <text evidence="2">The sequence shown here is derived from an EMBL/GenBank/DDBJ whole genome shotgun (WGS) entry which is preliminary data.</text>
</comment>
<feature type="domain" description="HTH cro/C1-type" evidence="1">
    <location>
        <begin position="75"/>
        <end position="105"/>
    </location>
</feature>
<sequence length="165" mass="18780">MNHKCLMCGTPMKGTRENIKDDLIGLDGVTLKGVMVFRCPKCGEREMGIHKIEEMHRQLAMAVARRRERLGPKEIRFLRKYLGLSSKDFADKMGVDKTTVSKWERVDAPAPMGQPAERLLRLMVMVDRPVEEYPLEETGLVEARPIRMVLEEGKGSQAWRVVPSS</sequence>
<dbReference type="NCBIfam" id="TIGR03830">
    <property type="entry name" value="CxxCG_CxxCG_HTH"/>
    <property type="match status" value="1"/>
</dbReference>
<dbReference type="Proteomes" id="UP000028547">
    <property type="component" value="Unassembled WGS sequence"/>
</dbReference>
<dbReference type="InterPro" id="IPR001387">
    <property type="entry name" value="Cro/C1-type_HTH"/>
</dbReference>
<organism evidence="2 3">
    <name type="scientific">Archangium violaceum Cb vi76</name>
    <dbReference type="NCBI Taxonomy" id="1406225"/>
    <lineage>
        <taxon>Bacteria</taxon>
        <taxon>Pseudomonadati</taxon>
        <taxon>Myxococcota</taxon>
        <taxon>Myxococcia</taxon>
        <taxon>Myxococcales</taxon>
        <taxon>Cystobacterineae</taxon>
        <taxon>Archangiaceae</taxon>
        <taxon>Archangium</taxon>
    </lineage>
</organism>
<dbReference type="Pfam" id="PF01381">
    <property type="entry name" value="HTH_3"/>
    <property type="match status" value="1"/>
</dbReference>
<dbReference type="AlphaFoldDB" id="A0A084SW75"/>
<dbReference type="RefSeq" id="WP_043394444.1">
    <property type="nucleotide sequence ID" value="NZ_JPMI01000080.1"/>
</dbReference>
<accession>A0A084SW75</accession>
<dbReference type="InterPro" id="IPR010982">
    <property type="entry name" value="Lambda_DNA-bd_dom_sf"/>
</dbReference>
<dbReference type="PROSITE" id="PS50943">
    <property type="entry name" value="HTH_CROC1"/>
    <property type="match status" value="1"/>
</dbReference>
<reference evidence="2 3" key="1">
    <citation type="submission" date="2014-07" db="EMBL/GenBank/DDBJ databases">
        <title>Draft Genome Sequence of Gephyronic Acid Producer, Cystobacter violaceus Strain Cb vi76.</title>
        <authorList>
            <person name="Stevens D.C."/>
            <person name="Young J."/>
            <person name="Carmichael R."/>
            <person name="Tan J."/>
            <person name="Taylor R.E."/>
        </authorList>
    </citation>
    <scope>NUCLEOTIDE SEQUENCE [LARGE SCALE GENOMIC DNA]</scope>
    <source>
        <strain evidence="2 3">Cb vi76</strain>
    </source>
</reference>
<dbReference type="Gene3D" id="1.10.260.40">
    <property type="entry name" value="lambda repressor-like DNA-binding domains"/>
    <property type="match status" value="1"/>
</dbReference>
<dbReference type="CDD" id="cd00093">
    <property type="entry name" value="HTH_XRE"/>
    <property type="match status" value="1"/>
</dbReference>
<name>A0A084SW75_9BACT</name>
<proteinExistence type="predicted"/>
<evidence type="ECO:0000259" key="1">
    <source>
        <dbReference type="PROSITE" id="PS50943"/>
    </source>
</evidence>
<evidence type="ECO:0000313" key="3">
    <source>
        <dbReference type="Proteomes" id="UP000028547"/>
    </source>
</evidence>
<dbReference type="SUPFAM" id="SSF47413">
    <property type="entry name" value="lambda repressor-like DNA-binding domains"/>
    <property type="match status" value="1"/>
</dbReference>
<dbReference type="GO" id="GO:0003677">
    <property type="term" value="F:DNA binding"/>
    <property type="evidence" value="ECO:0007669"/>
    <property type="project" value="InterPro"/>
</dbReference>